<evidence type="ECO:0000313" key="1">
    <source>
        <dbReference type="EMBL" id="CAG8434284.1"/>
    </source>
</evidence>
<organism evidence="1 2">
    <name type="scientific">Scutellospora calospora</name>
    <dbReference type="NCBI Taxonomy" id="85575"/>
    <lineage>
        <taxon>Eukaryota</taxon>
        <taxon>Fungi</taxon>
        <taxon>Fungi incertae sedis</taxon>
        <taxon>Mucoromycota</taxon>
        <taxon>Glomeromycotina</taxon>
        <taxon>Glomeromycetes</taxon>
        <taxon>Diversisporales</taxon>
        <taxon>Gigasporaceae</taxon>
        <taxon>Scutellospora</taxon>
    </lineage>
</organism>
<reference evidence="1" key="1">
    <citation type="submission" date="2021-06" db="EMBL/GenBank/DDBJ databases">
        <authorList>
            <person name="Kallberg Y."/>
            <person name="Tangrot J."/>
            <person name="Rosling A."/>
        </authorList>
    </citation>
    <scope>NUCLEOTIDE SEQUENCE</scope>
    <source>
        <strain evidence="1">AU212A</strain>
    </source>
</reference>
<proteinExistence type="predicted"/>
<evidence type="ECO:0000313" key="2">
    <source>
        <dbReference type="Proteomes" id="UP000789860"/>
    </source>
</evidence>
<feature type="non-terminal residue" evidence="1">
    <location>
        <position position="1467"/>
    </location>
</feature>
<name>A0ACA9JTS8_9GLOM</name>
<protein>
    <submittedName>
        <fullName evidence="1">11192_t:CDS:1</fullName>
    </submittedName>
</protein>
<comment type="caution">
    <text evidence="1">The sequence shown here is derived from an EMBL/GenBank/DDBJ whole genome shotgun (WGS) entry which is preliminary data.</text>
</comment>
<accession>A0ACA9JTS8</accession>
<sequence>METVNEHEPLFLNDGDDYSSDEPDPFLLLSVARPPPQKPKYIILLFLISIFDLIIMLTCTITSTYIDNKIHWDLLSLGIFRIIVALAIFSFVGIKGLGWILGCSCVLSSLYIIFQSNLIIQHKHPIESHYILILVSSFIFSQLYWISYIIINVNNRNNSSFLRNSNIFFEEEQRNMINEDLGSPMNTFRNSSTNTNSRNYGSIFNNSNDINSFIDDGGITNSTIKYIASRQGYNTIRISNTNIINRDFSFSTVSLPIPIVASTTSSVGSARSLKRSKKKKFQEELSSKKYKNNDISEENFDNDISEENFDNETFNYQFLDEKIKRNDSVHRRGVYFKPPHEDILEVSSSDDNGDSENDLDNSISFNNELPADGRVRHKKFVKYPSEMVGNGKWSTLKRKKVDLESIHSKDELENETKNFPLNNNEIILDVEQSNDSSKFDVMIPISSSMPIMSPRTSLLTMAFNSESPTAQATKVDPYSDNSSHTLTNDDKNISLSEANSESTLSKNPIIIETNLPSINRNSFTPKFSSPLAIRAPIIASTDDDLNQNFKQDDNIEEFTNLKSVQNFHDEQKVINIQPVYNQQISSEITDSLLPPIEEEISKSNQNTMRSITKNVVIDPSIHIKPAHSREASNSLQMLFTNTPVGLDDENLLEKTKVIDQKSSNDSQSDVNKDVNVNKDDNKRETILSEKYSLAIKKSWNNEFVEAEEILMRYKDGIPRWCVAFAEVQLVKHLMTGQTVENQDPELINSLNEAEKLATKVCENKDDFETTFTMFISDIWKTDIKPISTPSEDEAEFASLRTNYRWDCELAMGDVLLFRSVLQVIGGSEIKGALNLRRAWKFYSKVRDEIDRIKGETNKNLQKNESSSANSNRWSLGGITSMVRFGGHTQEGSGGVNDTAPGSFLSMLKAFGFNADRVQAIHMLENCYSRDSTRAPFAALFLLINYLFLPRGIADATPSLTRAGIIAKECVNKYPNSSPFLFMACQQARKTGNINEALNYIATGVKSCENVNATSTHYRFEMGMTYLINLDISAAKEIFELLFYGNTIVFTGQKGSIRLQGSMKDSTRFTSRDGSTKKEKALLQLFEFELRPFCGLCLAGCYFMIKSGGKFITMEALDVLKQTQAMTNPPVENNSTSIAGSIGLLGTNASGFVGFGNGTSSDKKEPKANRYNKFAGRYSANINKNSGSPFLIFIILYLRRDIFYMSLELKKRWANMLETIWMEVPKPTDPDINAVYLLIRGVFEKFLNNDPTVAQTTFNECLTFEIGIFNETWVIPYCKYELGELFYKHLGDQSSAMEQFKWVLKGPRPTSRGIMARRDSNVSLTSKSSSDSNVSVHNNPDKFKKYEFVKVLKQRCTIAIEQIRSGLLSPTNVLTTTTPQYSSLSQIRHNRKKSDSSSSLLKEVQQRQLVQTTEEKILTSTESFESKSNVQGNNSLDGNIIEDEGILFNTNKFKKKNKERSRSLSQHE</sequence>
<gene>
    <name evidence="1" type="ORF">SCALOS_LOCUS46</name>
</gene>
<dbReference type="EMBL" id="CAJVPM010000013">
    <property type="protein sequence ID" value="CAG8434284.1"/>
    <property type="molecule type" value="Genomic_DNA"/>
</dbReference>
<keyword evidence="2" id="KW-1185">Reference proteome</keyword>
<dbReference type="Proteomes" id="UP000789860">
    <property type="component" value="Unassembled WGS sequence"/>
</dbReference>